<comment type="cofactor">
    <cofactor evidence="1">
        <name>pyridoxal 5'-phosphate</name>
        <dbReference type="ChEBI" id="CHEBI:597326"/>
    </cofactor>
</comment>
<keyword evidence="4 8" id="KW-0032">Aminotransferase</keyword>
<gene>
    <name evidence="8" type="ORF">ADIMK_2844</name>
</gene>
<evidence type="ECO:0000256" key="1">
    <source>
        <dbReference type="ARBA" id="ARBA00001933"/>
    </source>
</evidence>
<reference evidence="8 9" key="1">
    <citation type="submission" date="2014-04" db="EMBL/GenBank/DDBJ databases">
        <title>Marinobacterium kochiensis sp. nov., isolated from sediment sample collected from Kochi backwaters in Kerala, India.</title>
        <authorList>
            <person name="Singh A."/>
            <person name="Pinnaka A.K."/>
        </authorList>
    </citation>
    <scope>NUCLEOTIDE SEQUENCE [LARGE SCALE GENOMIC DNA]</scope>
    <source>
        <strain evidence="8 9">AK27</strain>
    </source>
</reference>
<feature type="domain" description="Aminotransferase class I/classII large" evidence="7">
    <location>
        <begin position="27"/>
        <end position="392"/>
    </location>
</feature>
<dbReference type="STRING" id="1232683.ADIMK_2844"/>
<evidence type="ECO:0000256" key="6">
    <source>
        <dbReference type="ARBA" id="ARBA00022898"/>
    </source>
</evidence>
<dbReference type="PATRIC" id="fig|1232683.4.peg.2799"/>
<name>A0A081FXR5_9GAMM</name>
<dbReference type="NCBIfam" id="NF006719">
    <property type="entry name" value="PRK09257.1"/>
    <property type="match status" value="1"/>
</dbReference>
<dbReference type="PANTHER" id="PTHR11879:SF22">
    <property type="entry name" value="ASPARTATE AMINOTRANSFERASE, MITOCHONDRIAL"/>
    <property type="match status" value="1"/>
</dbReference>
<dbReference type="InterPro" id="IPR015422">
    <property type="entry name" value="PyrdxlP-dep_Trfase_small"/>
</dbReference>
<dbReference type="InterPro" id="IPR004839">
    <property type="entry name" value="Aminotransferase_I/II_large"/>
</dbReference>
<dbReference type="eggNOG" id="COG1448">
    <property type="taxonomic scope" value="Bacteria"/>
</dbReference>
<evidence type="ECO:0000256" key="5">
    <source>
        <dbReference type="ARBA" id="ARBA00022679"/>
    </source>
</evidence>
<dbReference type="GO" id="GO:0030170">
    <property type="term" value="F:pyridoxal phosphate binding"/>
    <property type="evidence" value="ECO:0007669"/>
    <property type="project" value="InterPro"/>
</dbReference>
<dbReference type="RefSeq" id="WP_051692969.1">
    <property type="nucleotide sequence ID" value="NZ_JMQN01000040.1"/>
</dbReference>
<keyword evidence="6" id="KW-0663">Pyridoxal phosphate</keyword>
<dbReference type="Pfam" id="PF00155">
    <property type="entry name" value="Aminotran_1_2"/>
    <property type="match status" value="1"/>
</dbReference>
<dbReference type="GO" id="GO:0042802">
    <property type="term" value="F:identical protein binding"/>
    <property type="evidence" value="ECO:0007669"/>
    <property type="project" value="TreeGrafter"/>
</dbReference>
<dbReference type="PRINTS" id="PR00799">
    <property type="entry name" value="TRANSAMINASE"/>
</dbReference>
<dbReference type="GO" id="GO:0033585">
    <property type="term" value="P:L-phenylalanine biosynthetic process from chorismate via phenylpyruvate"/>
    <property type="evidence" value="ECO:0007669"/>
    <property type="project" value="TreeGrafter"/>
</dbReference>
<evidence type="ECO:0000313" key="9">
    <source>
        <dbReference type="Proteomes" id="UP000028252"/>
    </source>
</evidence>
<keyword evidence="9" id="KW-1185">Reference proteome</keyword>
<dbReference type="Gene3D" id="3.40.640.10">
    <property type="entry name" value="Type I PLP-dependent aspartate aminotransferase-like (Major domain)"/>
    <property type="match status" value="1"/>
</dbReference>
<dbReference type="SUPFAM" id="SSF53383">
    <property type="entry name" value="PLP-dependent transferases"/>
    <property type="match status" value="1"/>
</dbReference>
<protein>
    <submittedName>
        <fullName evidence="8">Aspartate aminotransferase</fullName>
        <ecNumber evidence="8">2.6.1.1</ecNumber>
    </submittedName>
</protein>
<dbReference type="OrthoDB" id="9766445at2"/>
<accession>A0A081FXR5</accession>
<dbReference type="AlphaFoldDB" id="A0A081FXR5"/>
<proteinExistence type="inferred from homology"/>
<sequence>MYEKLQPVAEDPILALMARYRCDTHPNKLDLGIGVYKDEQGKTPIMQAVSSAERLLLAHETSKSYIGPAGSEGFNRLMAQLVFGGDHTVIREQRVVSAQTPGGCGALRIGAELLASCSPTGRIWVSDPTWANHRPLLAGAGLEIREYPYYDAEQRTIRFSEMIDTLNRAEAGDIVLLHGCCHNPTGADLEPAQWRALAELIERRGLMPFVDIAYQGLGEGLDEDAYGVRYLADYLPEMMVATSCSKNFGLYRERTGALFLIGRTASQTERAGGQLFSRIRSHYSMPPAHGGAVVETILDDPRLNALWMSELNAMRERIRYLRHQLVDRLEHAGVAGDFRHIRHQRGMFSFLGIAREQVVALRKQYSIYLVDSGRFNLAGLSNRSVDYFVDALAQTVGTSFVKRTSSDTRKAVEI</sequence>
<evidence type="ECO:0000259" key="7">
    <source>
        <dbReference type="Pfam" id="PF00155"/>
    </source>
</evidence>
<evidence type="ECO:0000256" key="3">
    <source>
        <dbReference type="ARBA" id="ARBA00011738"/>
    </source>
</evidence>
<dbReference type="InterPro" id="IPR015421">
    <property type="entry name" value="PyrdxlP-dep_Trfase_major"/>
</dbReference>
<evidence type="ECO:0000256" key="2">
    <source>
        <dbReference type="ARBA" id="ARBA00007441"/>
    </source>
</evidence>
<dbReference type="InterPro" id="IPR000796">
    <property type="entry name" value="Asp_trans"/>
</dbReference>
<dbReference type="Proteomes" id="UP000028252">
    <property type="component" value="Unassembled WGS sequence"/>
</dbReference>
<dbReference type="PANTHER" id="PTHR11879">
    <property type="entry name" value="ASPARTATE AMINOTRANSFERASE"/>
    <property type="match status" value="1"/>
</dbReference>
<dbReference type="CDD" id="cd00609">
    <property type="entry name" value="AAT_like"/>
    <property type="match status" value="1"/>
</dbReference>
<dbReference type="Gene3D" id="3.90.1150.10">
    <property type="entry name" value="Aspartate Aminotransferase, domain 1"/>
    <property type="match status" value="1"/>
</dbReference>
<dbReference type="GO" id="GO:0004069">
    <property type="term" value="F:L-aspartate:2-oxoglutarate aminotransferase activity"/>
    <property type="evidence" value="ECO:0007669"/>
    <property type="project" value="UniProtKB-EC"/>
</dbReference>
<dbReference type="GO" id="GO:0004838">
    <property type="term" value="F:L-tyrosine-2-oxoglutarate transaminase activity"/>
    <property type="evidence" value="ECO:0007669"/>
    <property type="project" value="TreeGrafter"/>
</dbReference>
<evidence type="ECO:0000313" key="8">
    <source>
        <dbReference type="EMBL" id="KEA63320.1"/>
    </source>
</evidence>
<organism evidence="8 9">
    <name type="scientific">Marinobacterium lacunae</name>
    <dbReference type="NCBI Taxonomy" id="1232683"/>
    <lineage>
        <taxon>Bacteria</taxon>
        <taxon>Pseudomonadati</taxon>
        <taxon>Pseudomonadota</taxon>
        <taxon>Gammaproteobacteria</taxon>
        <taxon>Oceanospirillales</taxon>
        <taxon>Oceanospirillaceae</taxon>
        <taxon>Marinobacterium</taxon>
    </lineage>
</organism>
<keyword evidence="5 8" id="KW-0808">Transferase</keyword>
<dbReference type="GO" id="GO:0005829">
    <property type="term" value="C:cytosol"/>
    <property type="evidence" value="ECO:0007669"/>
    <property type="project" value="TreeGrafter"/>
</dbReference>
<comment type="caution">
    <text evidence="8">The sequence shown here is derived from an EMBL/GenBank/DDBJ whole genome shotgun (WGS) entry which is preliminary data.</text>
</comment>
<dbReference type="FunFam" id="3.40.640.10:FF:000066">
    <property type="entry name" value="Aspartate aminotransferase"/>
    <property type="match status" value="1"/>
</dbReference>
<dbReference type="EMBL" id="JMQN01000040">
    <property type="protein sequence ID" value="KEA63320.1"/>
    <property type="molecule type" value="Genomic_DNA"/>
</dbReference>
<dbReference type="EC" id="2.6.1.1" evidence="8"/>
<comment type="similarity">
    <text evidence="2">Belongs to the class-I pyridoxal-phosphate-dependent aminotransferase family.</text>
</comment>
<dbReference type="InterPro" id="IPR015424">
    <property type="entry name" value="PyrdxlP-dep_Trfase"/>
</dbReference>
<comment type="subunit">
    <text evidence="3">Homodimer.</text>
</comment>
<evidence type="ECO:0000256" key="4">
    <source>
        <dbReference type="ARBA" id="ARBA00022576"/>
    </source>
</evidence>